<evidence type="ECO:0000256" key="5">
    <source>
        <dbReference type="ARBA" id="ARBA00034078"/>
    </source>
</evidence>
<dbReference type="AlphaFoldDB" id="A0A812CGE5"/>
<dbReference type="InterPro" id="IPR036010">
    <property type="entry name" value="2Fe-2S_ferredoxin-like_sf"/>
</dbReference>
<name>A0A812CGE5_ACAPH</name>
<dbReference type="CDD" id="cd00207">
    <property type="entry name" value="fer2"/>
    <property type="match status" value="1"/>
</dbReference>
<dbReference type="InterPro" id="IPR001041">
    <property type="entry name" value="2Fe-2S_ferredoxin-type"/>
</dbReference>
<gene>
    <name evidence="7" type="ORF">SPHA_34807</name>
</gene>
<keyword evidence="4" id="KW-0411">Iron-sulfur</keyword>
<dbReference type="PRINTS" id="PR00355">
    <property type="entry name" value="ADRENODOXIN"/>
</dbReference>
<dbReference type="PROSITE" id="PS00814">
    <property type="entry name" value="ADX"/>
    <property type="match status" value="1"/>
</dbReference>
<dbReference type="GO" id="GO:0009055">
    <property type="term" value="F:electron transfer activity"/>
    <property type="evidence" value="ECO:0007669"/>
    <property type="project" value="TreeGrafter"/>
</dbReference>
<organism evidence="7 8">
    <name type="scientific">Acanthosepion pharaonis</name>
    <name type="common">Pharaoh cuttlefish</name>
    <name type="synonym">Sepia pharaonis</name>
    <dbReference type="NCBI Taxonomy" id="158019"/>
    <lineage>
        <taxon>Eukaryota</taxon>
        <taxon>Metazoa</taxon>
        <taxon>Spiralia</taxon>
        <taxon>Lophotrochozoa</taxon>
        <taxon>Mollusca</taxon>
        <taxon>Cephalopoda</taxon>
        <taxon>Coleoidea</taxon>
        <taxon>Decapodiformes</taxon>
        <taxon>Sepiida</taxon>
        <taxon>Sepiina</taxon>
        <taxon>Sepiidae</taxon>
        <taxon>Acanthosepion</taxon>
    </lineage>
</organism>
<dbReference type="GO" id="GO:0046872">
    <property type="term" value="F:metal ion binding"/>
    <property type="evidence" value="ECO:0007669"/>
    <property type="project" value="UniProtKB-KW"/>
</dbReference>
<dbReference type="GO" id="GO:0140647">
    <property type="term" value="P:P450-containing electron transport chain"/>
    <property type="evidence" value="ECO:0007669"/>
    <property type="project" value="InterPro"/>
</dbReference>
<comment type="cofactor">
    <cofactor evidence="5">
        <name>[2Fe-2S] cluster</name>
        <dbReference type="ChEBI" id="CHEBI:190135"/>
    </cofactor>
</comment>
<protein>
    <submittedName>
        <fullName evidence="7">FDX1</fullName>
    </submittedName>
</protein>
<keyword evidence="1" id="KW-0001">2Fe-2S</keyword>
<evidence type="ECO:0000313" key="7">
    <source>
        <dbReference type="EMBL" id="CAE1265672.1"/>
    </source>
</evidence>
<dbReference type="InterPro" id="IPR001055">
    <property type="entry name" value="Adrenodoxin-like"/>
</dbReference>
<dbReference type="Pfam" id="PF00111">
    <property type="entry name" value="Fer2"/>
    <property type="match status" value="1"/>
</dbReference>
<dbReference type="PANTHER" id="PTHR23426:SF76">
    <property type="entry name" value="ADRENODOXIN-LIKE PROTEIN 2, MITOCHONDRIAL"/>
    <property type="match status" value="1"/>
</dbReference>
<keyword evidence="8" id="KW-1185">Reference proteome</keyword>
<keyword evidence="2" id="KW-0479">Metal-binding</keyword>
<sequence length="165" mass="18283">MSMMTVLVPRFATVALRSTCRVLHYVRPSKAGYKYQTSHTRNFLATQPKLKKDKITVYFIDRDGDQIAAPAAVGESLLDVALNNSIELEGACEGTMACSTCHLILPKDFYNKLPCPPSDEEQDILDMAFGLTDTSRLGCQVYVTEDMDGLEVKIPVETSDVRNIS</sequence>
<keyword evidence="3" id="KW-0408">Iron</keyword>
<comment type="caution">
    <text evidence="7">The sequence shown here is derived from an EMBL/GenBank/DDBJ whole genome shotgun (WGS) entry which is preliminary data.</text>
</comment>
<feature type="domain" description="2Fe-2S ferredoxin-type" evidence="6">
    <location>
        <begin position="53"/>
        <end position="158"/>
    </location>
</feature>
<dbReference type="PROSITE" id="PS51085">
    <property type="entry name" value="2FE2S_FER_2"/>
    <property type="match status" value="1"/>
</dbReference>
<dbReference type="SUPFAM" id="SSF54292">
    <property type="entry name" value="2Fe-2S ferredoxin-like"/>
    <property type="match status" value="1"/>
</dbReference>
<accession>A0A812CGE5</accession>
<dbReference type="InterPro" id="IPR018298">
    <property type="entry name" value="Adrenodoxin_Fe-S_BS"/>
</dbReference>
<evidence type="ECO:0000256" key="4">
    <source>
        <dbReference type="ARBA" id="ARBA00023014"/>
    </source>
</evidence>
<evidence type="ECO:0000256" key="2">
    <source>
        <dbReference type="ARBA" id="ARBA00022723"/>
    </source>
</evidence>
<dbReference type="OrthoDB" id="268593at2759"/>
<proteinExistence type="predicted"/>
<evidence type="ECO:0000256" key="3">
    <source>
        <dbReference type="ARBA" id="ARBA00023004"/>
    </source>
</evidence>
<dbReference type="GO" id="GO:0051537">
    <property type="term" value="F:2 iron, 2 sulfur cluster binding"/>
    <property type="evidence" value="ECO:0007669"/>
    <property type="project" value="UniProtKB-KW"/>
</dbReference>
<dbReference type="Proteomes" id="UP000597762">
    <property type="component" value="Unassembled WGS sequence"/>
</dbReference>
<dbReference type="InterPro" id="IPR012675">
    <property type="entry name" value="Beta-grasp_dom_sf"/>
</dbReference>
<evidence type="ECO:0000313" key="8">
    <source>
        <dbReference type="Proteomes" id="UP000597762"/>
    </source>
</evidence>
<evidence type="ECO:0000256" key="1">
    <source>
        <dbReference type="ARBA" id="ARBA00022714"/>
    </source>
</evidence>
<dbReference type="EMBL" id="CAHIKZ030001486">
    <property type="protein sequence ID" value="CAE1265672.1"/>
    <property type="molecule type" value="Genomic_DNA"/>
</dbReference>
<reference evidence="7" key="1">
    <citation type="submission" date="2021-01" db="EMBL/GenBank/DDBJ databases">
        <authorList>
            <person name="Li R."/>
            <person name="Bekaert M."/>
        </authorList>
    </citation>
    <scope>NUCLEOTIDE SEQUENCE</scope>
    <source>
        <strain evidence="7">Farmed</strain>
    </source>
</reference>
<evidence type="ECO:0000259" key="6">
    <source>
        <dbReference type="PROSITE" id="PS51085"/>
    </source>
</evidence>
<dbReference type="GO" id="GO:0005739">
    <property type="term" value="C:mitochondrion"/>
    <property type="evidence" value="ECO:0007669"/>
    <property type="project" value="TreeGrafter"/>
</dbReference>
<dbReference type="PANTHER" id="PTHR23426">
    <property type="entry name" value="FERREDOXIN/ADRENODOXIN"/>
    <property type="match status" value="1"/>
</dbReference>
<dbReference type="Gene3D" id="3.10.20.30">
    <property type="match status" value="1"/>
</dbReference>